<protein>
    <submittedName>
        <fullName evidence="1">Uncharacterized protein</fullName>
    </submittedName>
</protein>
<evidence type="ECO:0000313" key="1">
    <source>
        <dbReference type="EMBL" id="CAD8892983.1"/>
    </source>
</evidence>
<reference evidence="1" key="1">
    <citation type="submission" date="2021-01" db="EMBL/GenBank/DDBJ databases">
        <authorList>
            <person name="Corre E."/>
            <person name="Pelletier E."/>
            <person name="Niang G."/>
            <person name="Scheremetjew M."/>
            <person name="Finn R."/>
            <person name="Kale V."/>
            <person name="Holt S."/>
            <person name="Cochrane G."/>
            <person name="Meng A."/>
            <person name="Brown T."/>
            <person name="Cohen L."/>
        </authorList>
    </citation>
    <scope>NUCLEOTIDE SEQUENCE</scope>
    <source>
        <strain evidence="1">308</strain>
    </source>
</reference>
<name>A0A7S1BQ38_9STRA</name>
<accession>A0A7S1BQ38</accession>
<dbReference type="InterPro" id="IPR015943">
    <property type="entry name" value="WD40/YVTN_repeat-like_dom_sf"/>
</dbReference>
<gene>
    <name evidence="1" type="ORF">CHYS00102_LOCUS20192</name>
</gene>
<dbReference type="InterPro" id="IPR036322">
    <property type="entry name" value="WD40_repeat_dom_sf"/>
</dbReference>
<organism evidence="1">
    <name type="scientific">Corethron hystrix</name>
    <dbReference type="NCBI Taxonomy" id="216773"/>
    <lineage>
        <taxon>Eukaryota</taxon>
        <taxon>Sar</taxon>
        <taxon>Stramenopiles</taxon>
        <taxon>Ochrophyta</taxon>
        <taxon>Bacillariophyta</taxon>
        <taxon>Coscinodiscophyceae</taxon>
        <taxon>Corethrophycidae</taxon>
        <taxon>Corethrales</taxon>
        <taxon>Corethraceae</taxon>
        <taxon>Corethron</taxon>
    </lineage>
</organism>
<dbReference type="SUPFAM" id="SSF50978">
    <property type="entry name" value="WD40 repeat-like"/>
    <property type="match status" value="1"/>
</dbReference>
<dbReference type="EMBL" id="HBFR01027890">
    <property type="protein sequence ID" value="CAD8892983.1"/>
    <property type="molecule type" value="Transcribed_RNA"/>
</dbReference>
<proteinExistence type="predicted"/>
<sequence length="253" mass="27773">MSDKMKLQLSSSKGNSPTTIYSSFFHPLCLCNMSSSANHHFHFMLCSPPIYIISFTAHQPMYTQCNLFLLAFVSMSNVSFTYNWISKAFEMVYKHTAETSGSPCTVIKFATPHTNDSTTYIYAAFQSGRIIQLSLCGHNVKIIGEMILESQILDMTVSSPHFIFCTCQDGSLRVLHLPAGIVSQEIPVRALRAIHGAKSPAIGAVAVVKGDGEEQENRCKDNGLCHDGFLCATGADDGSVVIFELCPKFHTLT</sequence>
<dbReference type="Gene3D" id="2.130.10.10">
    <property type="entry name" value="YVTN repeat-like/Quinoprotein amine dehydrogenase"/>
    <property type="match status" value="1"/>
</dbReference>
<dbReference type="AlphaFoldDB" id="A0A7S1BQ38"/>